<feature type="transmembrane region" description="Helical" evidence="6">
    <location>
        <begin position="107"/>
        <end position="131"/>
    </location>
</feature>
<dbReference type="GO" id="GO:0016020">
    <property type="term" value="C:membrane"/>
    <property type="evidence" value="ECO:0007669"/>
    <property type="project" value="UniProtKB-SubCell"/>
</dbReference>
<keyword evidence="4 6" id="KW-0472">Membrane</keyword>
<dbReference type="OrthoDB" id="5413793at2759"/>
<evidence type="ECO:0000256" key="4">
    <source>
        <dbReference type="ARBA" id="ARBA00023136"/>
    </source>
</evidence>
<dbReference type="Pfam" id="PF20684">
    <property type="entry name" value="Fung_rhodopsin"/>
    <property type="match status" value="1"/>
</dbReference>
<evidence type="ECO:0000259" key="7">
    <source>
        <dbReference type="Pfam" id="PF20684"/>
    </source>
</evidence>
<dbReference type="InParanoid" id="W2RZP0"/>
<evidence type="ECO:0000256" key="3">
    <source>
        <dbReference type="ARBA" id="ARBA00022989"/>
    </source>
</evidence>
<evidence type="ECO:0000256" key="1">
    <source>
        <dbReference type="ARBA" id="ARBA00004141"/>
    </source>
</evidence>
<dbReference type="PANTHER" id="PTHR33048:SF129">
    <property type="entry name" value="INTEGRAL MEMBRANE PROTEIN-RELATED"/>
    <property type="match status" value="1"/>
</dbReference>
<comment type="similarity">
    <text evidence="5">Belongs to the SAT4 family.</text>
</comment>
<protein>
    <recommendedName>
        <fullName evidence="7">Rhodopsin domain-containing protein</fullName>
    </recommendedName>
</protein>
<dbReference type="PANTHER" id="PTHR33048">
    <property type="entry name" value="PTH11-LIKE INTEGRAL MEMBRANE PROTEIN (AFU_ORTHOLOGUE AFUA_5G11245)"/>
    <property type="match status" value="1"/>
</dbReference>
<dbReference type="InterPro" id="IPR049326">
    <property type="entry name" value="Rhodopsin_dom_fungi"/>
</dbReference>
<accession>W2RZP0</accession>
<dbReference type="InterPro" id="IPR052337">
    <property type="entry name" value="SAT4-like"/>
</dbReference>
<feature type="transmembrane region" description="Helical" evidence="6">
    <location>
        <begin position="143"/>
        <end position="166"/>
    </location>
</feature>
<feature type="transmembrane region" description="Helical" evidence="6">
    <location>
        <begin position="74"/>
        <end position="95"/>
    </location>
</feature>
<sequence>MSIAASNTRFTSIKAPAFKVANWIIFGLCAIYTLTSFFTIIFQCDPPGSSFDLLIIARSGKPAQCLGFASMDTILRAVNIGLNCCLLATPIIIVCHIHMSRSKRVRIFILFGVGALAFVGSVMTLVSQIHLKDDVLWNYTGVLGWSLAELAVGVVTVSLPTLAFLLPRSTTATSRSGCAEVHVVHSYQDKYLPKNRSNTVLVNVIRYGPSPDLVDVRDPKAIYCTAEVELHRKSMSACSESQTPLTAVTRSMARRALETGPRSLTRSSSSL</sequence>
<name>W2RZP0_CYPE1</name>
<keyword evidence="2 6" id="KW-0812">Transmembrane</keyword>
<evidence type="ECO:0000256" key="2">
    <source>
        <dbReference type="ARBA" id="ARBA00022692"/>
    </source>
</evidence>
<dbReference type="STRING" id="1220924.W2RZP0"/>
<gene>
    <name evidence="8" type="ORF">HMPREF1541_03752</name>
</gene>
<evidence type="ECO:0000313" key="9">
    <source>
        <dbReference type="Proteomes" id="UP000030752"/>
    </source>
</evidence>
<dbReference type="GeneID" id="19971091"/>
<dbReference type="HOGENOM" id="CLU_1026794_0_0_1"/>
<dbReference type="eggNOG" id="ENOG502RU0H">
    <property type="taxonomic scope" value="Eukaryota"/>
</dbReference>
<evidence type="ECO:0000256" key="5">
    <source>
        <dbReference type="ARBA" id="ARBA00038359"/>
    </source>
</evidence>
<evidence type="ECO:0000313" key="8">
    <source>
        <dbReference type="EMBL" id="ETN41815.1"/>
    </source>
</evidence>
<organism evidence="8 9">
    <name type="scientific">Cyphellophora europaea (strain CBS 101466)</name>
    <name type="common">Phialophora europaea</name>
    <dbReference type="NCBI Taxonomy" id="1220924"/>
    <lineage>
        <taxon>Eukaryota</taxon>
        <taxon>Fungi</taxon>
        <taxon>Dikarya</taxon>
        <taxon>Ascomycota</taxon>
        <taxon>Pezizomycotina</taxon>
        <taxon>Eurotiomycetes</taxon>
        <taxon>Chaetothyriomycetidae</taxon>
        <taxon>Chaetothyriales</taxon>
        <taxon>Cyphellophoraceae</taxon>
        <taxon>Cyphellophora</taxon>
    </lineage>
</organism>
<dbReference type="AlphaFoldDB" id="W2RZP0"/>
<feature type="domain" description="Rhodopsin" evidence="7">
    <location>
        <begin position="9"/>
        <end position="166"/>
    </location>
</feature>
<proteinExistence type="inferred from homology"/>
<reference evidence="8 9" key="1">
    <citation type="submission" date="2013-03" db="EMBL/GenBank/DDBJ databases">
        <title>The Genome Sequence of Phialophora europaea CBS 101466.</title>
        <authorList>
            <consortium name="The Broad Institute Genomics Platform"/>
            <person name="Cuomo C."/>
            <person name="de Hoog S."/>
            <person name="Gorbushina A."/>
            <person name="Walker B."/>
            <person name="Young S.K."/>
            <person name="Zeng Q."/>
            <person name="Gargeya S."/>
            <person name="Fitzgerald M."/>
            <person name="Haas B."/>
            <person name="Abouelleil A."/>
            <person name="Allen A.W."/>
            <person name="Alvarado L."/>
            <person name="Arachchi H.M."/>
            <person name="Berlin A.M."/>
            <person name="Chapman S.B."/>
            <person name="Gainer-Dewar J."/>
            <person name="Goldberg J."/>
            <person name="Griggs A."/>
            <person name="Gujja S."/>
            <person name="Hansen M."/>
            <person name="Howarth C."/>
            <person name="Imamovic A."/>
            <person name="Ireland A."/>
            <person name="Larimer J."/>
            <person name="McCowan C."/>
            <person name="Murphy C."/>
            <person name="Pearson M."/>
            <person name="Poon T.W."/>
            <person name="Priest M."/>
            <person name="Roberts A."/>
            <person name="Saif S."/>
            <person name="Shea T."/>
            <person name="Sisk P."/>
            <person name="Sykes S."/>
            <person name="Wortman J."/>
            <person name="Nusbaum C."/>
            <person name="Birren B."/>
        </authorList>
    </citation>
    <scope>NUCLEOTIDE SEQUENCE [LARGE SCALE GENOMIC DNA]</scope>
    <source>
        <strain evidence="8 9">CBS 101466</strain>
    </source>
</reference>
<comment type="subcellular location">
    <subcellularLocation>
        <location evidence="1">Membrane</location>
        <topology evidence="1">Multi-pass membrane protein</topology>
    </subcellularLocation>
</comment>
<evidence type="ECO:0000256" key="6">
    <source>
        <dbReference type="SAM" id="Phobius"/>
    </source>
</evidence>
<dbReference type="Proteomes" id="UP000030752">
    <property type="component" value="Unassembled WGS sequence"/>
</dbReference>
<dbReference type="EMBL" id="KB822719">
    <property type="protein sequence ID" value="ETN41815.1"/>
    <property type="molecule type" value="Genomic_DNA"/>
</dbReference>
<keyword evidence="3 6" id="KW-1133">Transmembrane helix</keyword>
<keyword evidence="9" id="KW-1185">Reference proteome</keyword>
<dbReference type="VEuPathDB" id="FungiDB:HMPREF1541_03752"/>
<dbReference type="RefSeq" id="XP_008716324.1">
    <property type="nucleotide sequence ID" value="XM_008718102.1"/>
</dbReference>
<feature type="transmembrane region" description="Helical" evidence="6">
    <location>
        <begin position="20"/>
        <end position="42"/>
    </location>
</feature>